<reference evidence="1 2" key="1">
    <citation type="submission" date="2016-10" db="EMBL/GenBank/DDBJ databases">
        <authorList>
            <person name="de Groot N.N."/>
        </authorList>
    </citation>
    <scope>NUCLEOTIDE SEQUENCE [LARGE SCALE GENOMIC DNA]</scope>
    <source>
        <strain evidence="1 2">ATCC BAA-466</strain>
    </source>
</reference>
<dbReference type="Proteomes" id="UP000199708">
    <property type="component" value="Unassembled WGS sequence"/>
</dbReference>
<dbReference type="RefSeq" id="WP_281241357.1">
    <property type="nucleotide sequence ID" value="NZ_FNCK01000001.1"/>
</dbReference>
<accession>A0A1G7P108</accession>
<name>A0A1G7P108_9LACT</name>
<proteinExistence type="predicted"/>
<dbReference type="AlphaFoldDB" id="A0A1G7P108"/>
<evidence type="ECO:0000313" key="1">
    <source>
        <dbReference type="EMBL" id="SDF79309.1"/>
    </source>
</evidence>
<protein>
    <submittedName>
        <fullName evidence="1">Uncharacterized protein</fullName>
    </submittedName>
</protein>
<dbReference type="STRING" id="120956.SAMN05421791_10164"/>
<sequence length="42" mass="5006">MKESKTYDYFDAKNNEESMREANLKYDEVLAVEEVTSRMNLI</sequence>
<evidence type="ECO:0000313" key="2">
    <source>
        <dbReference type="Proteomes" id="UP000199708"/>
    </source>
</evidence>
<keyword evidence="2" id="KW-1185">Reference proteome</keyword>
<dbReference type="EMBL" id="FNCK01000001">
    <property type="protein sequence ID" value="SDF79309.1"/>
    <property type="molecule type" value="Genomic_DNA"/>
</dbReference>
<organism evidence="1 2">
    <name type="scientific">Facklamia miroungae</name>
    <dbReference type="NCBI Taxonomy" id="120956"/>
    <lineage>
        <taxon>Bacteria</taxon>
        <taxon>Bacillati</taxon>
        <taxon>Bacillota</taxon>
        <taxon>Bacilli</taxon>
        <taxon>Lactobacillales</taxon>
        <taxon>Aerococcaceae</taxon>
        <taxon>Facklamia</taxon>
    </lineage>
</organism>
<gene>
    <name evidence="1" type="ORF">SAMN05421791_10164</name>
</gene>